<keyword evidence="3" id="KW-1185">Reference proteome</keyword>
<evidence type="ECO:0000313" key="3">
    <source>
        <dbReference type="Proteomes" id="UP000801492"/>
    </source>
</evidence>
<proteinExistence type="predicted"/>
<evidence type="ECO:0000256" key="1">
    <source>
        <dbReference type="SAM" id="MobiDB-lite"/>
    </source>
</evidence>
<feature type="region of interest" description="Disordered" evidence="1">
    <location>
        <begin position="80"/>
        <end position="103"/>
    </location>
</feature>
<gene>
    <name evidence="2" type="ORF">ILUMI_07144</name>
</gene>
<organism evidence="2 3">
    <name type="scientific">Ignelater luminosus</name>
    <name type="common">Cucubano</name>
    <name type="synonym">Pyrophorus luminosus</name>
    <dbReference type="NCBI Taxonomy" id="2038154"/>
    <lineage>
        <taxon>Eukaryota</taxon>
        <taxon>Metazoa</taxon>
        <taxon>Ecdysozoa</taxon>
        <taxon>Arthropoda</taxon>
        <taxon>Hexapoda</taxon>
        <taxon>Insecta</taxon>
        <taxon>Pterygota</taxon>
        <taxon>Neoptera</taxon>
        <taxon>Endopterygota</taxon>
        <taxon>Coleoptera</taxon>
        <taxon>Polyphaga</taxon>
        <taxon>Elateriformia</taxon>
        <taxon>Elateroidea</taxon>
        <taxon>Elateridae</taxon>
        <taxon>Agrypninae</taxon>
        <taxon>Pyrophorini</taxon>
        <taxon>Ignelater</taxon>
    </lineage>
</organism>
<name>A0A8K0D9U8_IGNLU</name>
<reference evidence="2" key="1">
    <citation type="submission" date="2019-08" db="EMBL/GenBank/DDBJ databases">
        <title>The genome of the North American firefly Photinus pyralis.</title>
        <authorList>
            <consortium name="Photinus pyralis genome working group"/>
            <person name="Fallon T.R."/>
            <person name="Sander Lower S.E."/>
            <person name="Weng J.-K."/>
        </authorList>
    </citation>
    <scope>NUCLEOTIDE SEQUENCE</scope>
    <source>
        <strain evidence="2">TRF0915ILg1</strain>
        <tissue evidence="2">Whole body</tissue>
    </source>
</reference>
<feature type="compositionally biased region" description="Polar residues" evidence="1">
    <location>
        <begin position="86"/>
        <end position="95"/>
    </location>
</feature>
<protein>
    <submittedName>
        <fullName evidence="2">Uncharacterized protein</fullName>
    </submittedName>
</protein>
<sequence>MARRCKGHFLVPLMEKESINRSDEYINVQNEINHNLGETQSSDTDVRVKSTDKIITEQSTPPVTPGPSNKVVVMQDIVVKPAKNPPETNTSSSVPSPFKSALF</sequence>
<comment type="caution">
    <text evidence="2">The sequence shown here is derived from an EMBL/GenBank/DDBJ whole genome shotgun (WGS) entry which is preliminary data.</text>
</comment>
<dbReference type="Proteomes" id="UP000801492">
    <property type="component" value="Unassembled WGS sequence"/>
</dbReference>
<accession>A0A8K0D9U8</accession>
<evidence type="ECO:0000313" key="2">
    <source>
        <dbReference type="EMBL" id="KAF2899032.1"/>
    </source>
</evidence>
<dbReference type="AlphaFoldDB" id="A0A8K0D9U8"/>
<dbReference type="EMBL" id="VTPC01003102">
    <property type="protein sequence ID" value="KAF2899032.1"/>
    <property type="molecule type" value="Genomic_DNA"/>
</dbReference>